<keyword evidence="3" id="KW-1185">Reference proteome</keyword>
<evidence type="ECO:0000256" key="1">
    <source>
        <dbReference type="SAM" id="Coils"/>
    </source>
</evidence>
<dbReference type="AlphaFoldDB" id="A0A077ZF57"/>
<reference evidence="2" key="1">
    <citation type="submission" date="2014-01" db="EMBL/GenBank/DDBJ databases">
        <authorList>
            <person name="Aslett M."/>
        </authorList>
    </citation>
    <scope>NUCLEOTIDE SEQUENCE</scope>
</reference>
<dbReference type="EMBL" id="HG806484">
    <property type="protein sequence ID" value="CDW59032.1"/>
    <property type="molecule type" value="Genomic_DNA"/>
</dbReference>
<evidence type="ECO:0000313" key="2">
    <source>
        <dbReference type="EMBL" id="CDW59032.1"/>
    </source>
</evidence>
<reference evidence="2" key="2">
    <citation type="submission" date="2014-03" db="EMBL/GenBank/DDBJ databases">
        <title>The whipworm genome and dual-species transcriptomics of an intimate host-pathogen interaction.</title>
        <authorList>
            <person name="Foth B.J."/>
            <person name="Tsai I.J."/>
            <person name="Reid A.J."/>
            <person name="Bancroft A.J."/>
            <person name="Nichol S."/>
            <person name="Tracey A."/>
            <person name="Holroyd N."/>
            <person name="Cotton J.A."/>
            <person name="Stanley E.J."/>
            <person name="Zarowiecki M."/>
            <person name="Liu J.Z."/>
            <person name="Huckvale T."/>
            <person name="Cooper P.J."/>
            <person name="Grencis R.K."/>
            <person name="Berriman M."/>
        </authorList>
    </citation>
    <scope>NUCLEOTIDE SEQUENCE [LARGE SCALE GENOMIC DNA]</scope>
</reference>
<dbReference type="Proteomes" id="UP000030665">
    <property type="component" value="Unassembled WGS sequence"/>
</dbReference>
<dbReference type="OrthoDB" id="6284251at2759"/>
<name>A0A077ZF57_TRITR</name>
<keyword evidence="1" id="KW-0175">Coiled coil</keyword>
<dbReference type="GO" id="GO:0000774">
    <property type="term" value="F:adenyl-nucleotide exchange factor activity"/>
    <property type="evidence" value="ECO:0007669"/>
    <property type="project" value="InterPro"/>
</dbReference>
<dbReference type="Gene3D" id="1.20.58.890">
    <property type="match status" value="1"/>
</dbReference>
<evidence type="ECO:0000313" key="3">
    <source>
        <dbReference type="Proteomes" id="UP000030665"/>
    </source>
</evidence>
<dbReference type="GO" id="GO:0051087">
    <property type="term" value="F:protein-folding chaperone binding"/>
    <property type="evidence" value="ECO:0007669"/>
    <property type="project" value="InterPro"/>
</dbReference>
<dbReference type="InterPro" id="IPR037689">
    <property type="entry name" value="BAG2"/>
</dbReference>
<protein>
    <submittedName>
        <fullName evidence="2">BAG family molecular chaperone regulator 2</fullName>
    </submittedName>
</protein>
<proteinExistence type="predicted"/>
<organism evidence="2 3">
    <name type="scientific">Trichuris trichiura</name>
    <name type="common">Whipworm</name>
    <name type="synonym">Trichocephalus trichiurus</name>
    <dbReference type="NCBI Taxonomy" id="36087"/>
    <lineage>
        <taxon>Eukaryota</taxon>
        <taxon>Metazoa</taxon>
        <taxon>Ecdysozoa</taxon>
        <taxon>Nematoda</taxon>
        <taxon>Enoplea</taxon>
        <taxon>Dorylaimia</taxon>
        <taxon>Trichinellida</taxon>
        <taxon>Trichuridae</taxon>
        <taxon>Trichuris</taxon>
    </lineage>
</organism>
<gene>
    <name evidence="2" type="ORF">TTRE_0000736201</name>
</gene>
<accession>A0A077ZF57</accession>
<feature type="coiled-coil region" evidence="1">
    <location>
        <begin position="25"/>
        <end position="66"/>
    </location>
</feature>
<dbReference type="GO" id="GO:0050821">
    <property type="term" value="P:protein stabilization"/>
    <property type="evidence" value="ECO:0007669"/>
    <property type="project" value="TreeGrafter"/>
</dbReference>
<sequence length="193" mass="22309">MSSTSSRERMIPISVMRRGSVEEINDRIVNLLDEIEKRIEHMRETAQAMEQEKESIIEMLQTVQVNKDVLRLNQGEKDDIEATANRLLNRCRAVQVCVNTVRNSEQERALKNVNDQIEELVTKMKDDLTLSRQTCRTYLNACSCENPDGPIDQKFQSTLIECTADDQKKIRRRLEQVLSLVERSEKTIGQATR</sequence>
<dbReference type="PANTHER" id="PTHR12334">
    <property type="entry name" value="BAG FAMILY MOLECULAR CHAPERONE REGULATOR 2"/>
    <property type="match status" value="1"/>
</dbReference>
<dbReference type="PANTHER" id="PTHR12334:SF6">
    <property type="entry name" value="BAG FAMILY MOLECULAR CHAPERONE REGULATOR 2"/>
    <property type="match status" value="1"/>
</dbReference>
<dbReference type="STRING" id="36087.A0A077ZF57"/>